<sequence length="569" mass="65855">MVDISLNCLHVQGEENYEFTIITNTENSVEKFKKNIKEKIKGAGEDIFNDIEADQLTLWQVCVDYSDEKEFSSFTSDSKNLKKLEGIIGDYWTEQPPKEFIHVIVYVPYLTILRMLDSLTILSQAVAFKDYTNISLQQLYDEQYIKQGNILFYNRTYKDVEFTHKCKIKDIYNIRKLSVIFTFANNKEMLMSFDSLTELELYILKSNDRFKNIKRASGSAYYWFFIIDKDVNKGSITELRKQYVKNKINPTEKKEKEEAENKKKINMDPEKLGERDILPVRDSIRFKLLNKAKNEFLKRYDKKIPFSCVIEGLVDDKEVLVAFVDQSEGTPVHLPAEFESFPVLISYEALELYHRSYHKDLIPGISIGKQDEPLNAITLGPLFQNTAVSNKTFILTAKHGVGKEDEKVVQPGTLDERIAKVTRYNFIGADSACHYLDYAFCETVKDREIPKLPNVPFKQHIQIRSIKTSVNNNDDFKGKKKPKERSQRFALQVFGINRQTFSESGDSGSPVFDNDGKLWGIVIAGISRVSYVIPIHLILDNVKEKFNVIFTLKKELKEKEPEEKELEES</sequence>
<dbReference type="SUPFAM" id="SSF50494">
    <property type="entry name" value="Trypsin-like serine proteases"/>
    <property type="match status" value="1"/>
</dbReference>
<dbReference type="EMBL" id="CAJVPQ010004512">
    <property type="protein sequence ID" value="CAG8652941.1"/>
    <property type="molecule type" value="Genomic_DNA"/>
</dbReference>
<dbReference type="Pfam" id="PF20147">
    <property type="entry name" value="Crinkler"/>
    <property type="match status" value="1"/>
</dbReference>
<evidence type="ECO:0000313" key="6">
    <source>
        <dbReference type="Proteomes" id="UP000789570"/>
    </source>
</evidence>
<dbReference type="GO" id="GO:0043657">
    <property type="term" value="C:host cell"/>
    <property type="evidence" value="ECO:0007669"/>
    <property type="project" value="UniProtKB-SubCell"/>
</dbReference>
<evidence type="ECO:0000256" key="1">
    <source>
        <dbReference type="ARBA" id="ARBA00004340"/>
    </source>
</evidence>
<keyword evidence="3" id="KW-0964">Secreted</keyword>
<comment type="subcellular location">
    <subcellularLocation>
        <location evidence="1">Host cell</location>
    </subcellularLocation>
    <subcellularLocation>
        <location evidence="2">Secreted</location>
    </subcellularLocation>
</comment>
<dbReference type="InterPro" id="IPR043504">
    <property type="entry name" value="Peptidase_S1_PA_chymotrypsin"/>
</dbReference>
<keyword evidence="6" id="KW-1185">Reference proteome</keyword>
<evidence type="ECO:0000259" key="4">
    <source>
        <dbReference type="Pfam" id="PF20147"/>
    </source>
</evidence>
<dbReference type="Proteomes" id="UP000789570">
    <property type="component" value="Unassembled WGS sequence"/>
</dbReference>
<comment type="caution">
    <text evidence="5">The sequence shown here is derived from an EMBL/GenBank/DDBJ whole genome shotgun (WGS) entry which is preliminary data.</text>
</comment>
<dbReference type="GO" id="GO:0005576">
    <property type="term" value="C:extracellular region"/>
    <property type="evidence" value="ECO:0007669"/>
    <property type="project" value="UniProtKB-SubCell"/>
</dbReference>
<dbReference type="InterPro" id="IPR045379">
    <property type="entry name" value="Crinkler_N"/>
</dbReference>
<feature type="domain" description="Crinkler effector protein N-terminal" evidence="4">
    <location>
        <begin position="4"/>
        <end position="105"/>
    </location>
</feature>
<proteinExistence type="predicted"/>
<dbReference type="AlphaFoldDB" id="A0A9N9DVW0"/>
<name>A0A9N9DVW0_9GLOM</name>
<dbReference type="InterPro" id="IPR009003">
    <property type="entry name" value="Peptidase_S1_PA"/>
</dbReference>
<reference evidence="5" key="1">
    <citation type="submission" date="2021-06" db="EMBL/GenBank/DDBJ databases">
        <authorList>
            <person name="Kallberg Y."/>
            <person name="Tangrot J."/>
            <person name="Rosling A."/>
        </authorList>
    </citation>
    <scope>NUCLEOTIDE SEQUENCE</scope>
    <source>
        <strain evidence="5">UK204</strain>
    </source>
</reference>
<protein>
    <submittedName>
        <fullName evidence="5">7088_t:CDS:1</fullName>
    </submittedName>
</protein>
<dbReference type="OrthoDB" id="5424209at2759"/>
<gene>
    <name evidence="5" type="ORF">FCALED_LOCUS11161</name>
</gene>
<evidence type="ECO:0000256" key="3">
    <source>
        <dbReference type="ARBA" id="ARBA00022525"/>
    </source>
</evidence>
<evidence type="ECO:0000313" key="5">
    <source>
        <dbReference type="EMBL" id="CAG8652941.1"/>
    </source>
</evidence>
<accession>A0A9N9DVW0</accession>
<evidence type="ECO:0000256" key="2">
    <source>
        <dbReference type="ARBA" id="ARBA00004613"/>
    </source>
</evidence>
<organism evidence="5 6">
    <name type="scientific">Funneliformis caledonium</name>
    <dbReference type="NCBI Taxonomy" id="1117310"/>
    <lineage>
        <taxon>Eukaryota</taxon>
        <taxon>Fungi</taxon>
        <taxon>Fungi incertae sedis</taxon>
        <taxon>Mucoromycota</taxon>
        <taxon>Glomeromycotina</taxon>
        <taxon>Glomeromycetes</taxon>
        <taxon>Glomerales</taxon>
        <taxon>Glomeraceae</taxon>
        <taxon>Funneliformis</taxon>
    </lineage>
</organism>
<dbReference type="Gene3D" id="2.40.10.10">
    <property type="entry name" value="Trypsin-like serine proteases"/>
    <property type="match status" value="2"/>
</dbReference>